<accession>B5VTK5</accession>
<dbReference type="OrthoDB" id="4047557at2759"/>
<reference evidence="1 2" key="1">
    <citation type="journal article" date="2008" name="FEMS Yeast Res.">
        <title>Comparative genome analysis of a Saccharomyces cerevisiae wine strain.</title>
        <authorList>
            <person name="Borneman A.R."/>
            <person name="Forgan A.H."/>
            <person name="Pretorius I.S."/>
            <person name="Chambers P.J."/>
        </authorList>
    </citation>
    <scope>NUCLEOTIDE SEQUENCE [LARGE SCALE GENOMIC DNA]</scope>
    <source>
        <strain evidence="1 2">AWRI1631</strain>
    </source>
</reference>
<name>B5VTK5_YEAS6</name>
<gene>
    <name evidence="1" type="ORF">AWRI1631_163150</name>
</gene>
<dbReference type="EMBL" id="ABSV01002401">
    <property type="protein sequence ID" value="EDZ68745.1"/>
    <property type="molecule type" value="Genomic_DNA"/>
</dbReference>
<evidence type="ECO:0000313" key="2">
    <source>
        <dbReference type="Proteomes" id="UP000008988"/>
    </source>
</evidence>
<proteinExistence type="predicted"/>
<sequence length="151" mass="17529">MMYRTTLNTVQVSQISGAEFYPHASSRAILFESPAFCRLFFSPFVYLAVGKQTTQYLLLVPTVKEGLFWDVFFSCFCSIDYPIHSKAQSQWPPQENLRREPLERRRTQMPLRGLCPPTCFSLTKTEILFVLKIQISHLDKSARSWVRSGRL</sequence>
<organism evidence="1 2">
    <name type="scientific">Saccharomyces cerevisiae (strain AWRI1631)</name>
    <name type="common">Baker's yeast</name>
    <dbReference type="NCBI Taxonomy" id="545124"/>
    <lineage>
        <taxon>Eukaryota</taxon>
        <taxon>Fungi</taxon>
        <taxon>Dikarya</taxon>
        <taxon>Ascomycota</taxon>
        <taxon>Saccharomycotina</taxon>
        <taxon>Saccharomycetes</taxon>
        <taxon>Saccharomycetales</taxon>
        <taxon>Saccharomycetaceae</taxon>
        <taxon>Saccharomyces</taxon>
    </lineage>
</organism>
<protein>
    <submittedName>
        <fullName evidence="1">Uncharacterized protein</fullName>
    </submittedName>
</protein>
<evidence type="ECO:0000313" key="1">
    <source>
        <dbReference type="EMBL" id="EDZ68745.1"/>
    </source>
</evidence>
<dbReference type="AlphaFoldDB" id="B5VTK5"/>
<dbReference type="Proteomes" id="UP000008988">
    <property type="component" value="Unassembled WGS sequence"/>
</dbReference>
<comment type="caution">
    <text evidence="1">The sequence shown here is derived from an EMBL/GenBank/DDBJ whole genome shotgun (WGS) entry which is preliminary data.</text>
</comment>